<dbReference type="Pfam" id="PF20458">
    <property type="entry name" value="DUF6711"/>
    <property type="match status" value="1"/>
</dbReference>
<sequence length="123" mass="14004">MAIITVKKKDETTVPLPDPKSFSWGLQDVDADGSGRNQNGDAFRDRVARKRKWTMEWPPLTAEQCSTILKAVTDVFFQATGPDAEDGMNRTMTCYVGDRTTPMYSCIDGEWRWESLSMNFVER</sequence>
<accession>A0A8S5STQ8</accession>
<evidence type="ECO:0000313" key="1">
    <source>
        <dbReference type="EMBL" id="DAF54187.1"/>
    </source>
</evidence>
<organism evidence="1">
    <name type="scientific">Phage sp. ctcqm2</name>
    <dbReference type="NCBI Taxonomy" id="2828007"/>
    <lineage>
        <taxon>Viruses</taxon>
    </lineage>
</organism>
<protein>
    <submittedName>
        <fullName evidence="1">Uncharacterized protein</fullName>
    </submittedName>
</protein>
<dbReference type="InterPro" id="IPR046557">
    <property type="entry name" value="DUF6711"/>
</dbReference>
<name>A0A8S5STQ8_9VIRU</name>
<dbReference type="EMBL" id="BK032673">
    <property type="protein sequence ID" value="DAF54187.1"/>
    <property type="molecule type" value="Genomic_DNA"/>
</dbReference>
<proteinExistence type="predicted"/>
<reference evidence="1" key="1">
    <citation type="journal article" date="2021" name="Proc. Natl. Acad. Sci. U.S.A.">
        <title>A Catalog of Tens of Thousands of Viruses from Human Metagenomes Reveals Hidden Associations with Chronic Diseases.</title>
        <authorList>
            <person name="Tisza M.J."/>
            <person name="Buck C.B."/>
        </authorList>
    </citation>
    <scope>NUCLEOTIDE SEQUENCE</scope>
    <source>
        <strain evidence="1">Ctcqm2</strain>
    </source>
</reference>